<keyword evidence="2" id="KW-1185">Reference proteome</keyword>
<protein>
    <submittedName>
        <fullName evidence="1">Uncharacterized protein</fullName>
    </submittedName>
</protein>
<dbReference type="RefSeq" id="WP_012928672.1">
    <property type="nucleotide sequence ID" value="NC_013730.1"/>
</dbReference>
<evidence type="ECO:0000313" key="2">
    <source>
        <dbReference type="Proteomes" id="UP000002028"/>
    </source>
</evidence>
<evidence type="ECO:0000313" key="1">
    <source>
        <dbReference type="EMBL" id="ADB40162.1"/>
    </source>
</evidence>
<name>D2QKJ6_SPILD</name>
<sequence>MTSDRFNSLFNEYRQQVVDLSTAAVNASSPAETPTWLHVLQRHVQEWKQHYGSESQAIQEIRAKHRHSQLSSQAKFTDLEQEILEVTKSFELKRETIWIRQQNELSRLGISMG</sequence>
<dbReference type="EMBL" id="CP001769">
    <property type="protein sequence ID" value="ADB40162.1"/>
    <property type="molecule type" value="Genomic_DNA"/>
</dbReference>
<dbReference type="AlphaFoldDB" id="D2QKJ6"/>
<reference evidence="1 2" key="1">
    <citation type="journal article" date="2010" name="Stand. Genomic Sci.">
        <title>Complete genome sequence of Spirosoma linguale type strain (1).</title>
        <authorList>
            <person name="Lail K."/>
            <person name="Sikorski J."/>
            <person name="Saunders E."/>
            <person name="Lapidus A."/>
            <person name="Glavina Del Rio T."/>
            <person name="Copeland A."/>
            <person name="Tice H."/>
            <person name="Cheng J.-F."/>
            <person name="Lucas S."/>
            <person name="Nolan M."/>
            <person name="Bruce D."/>
            <person name="Goodwin L."/>
            <person name="Pitluck S."/>
            <person name="Ivanova N."/>
            <person name="Mavromatis K."/>
            <person name="Ovchinnikova G."/>
            <person name="Pati A."/>
            <person name="Chen A."/>
            <person name="Palaniappan K."/>
            <person name="Land M."/>
            <person name="Hauser L."/>
            <person name="Chang Y.-J."/>
            <person name="Jeffries C.D."/>
            <person name="Chain P."/>
            <person name="Brettin T."/>
            <person name="Detter J.C."/>
            <person name="Schuetze A."/>
            <person name="Rohde M."/>
            <person name="Tindall B.J."/>
            <person name="Goeker M."/>
            <person name="Bristow J."/>
            <person name="Eisen J.A."/>
            <person name="Markowitz V."/>
            <person name="Hugenholtz P."/>
            <person name="Kyrpides N.C."/>
            <person name="Klenk H.-P."/>
            <person name="Chen F."/>
        </authorList>
    </citation>
    <scope>NUCLEOTIDE SEQUENCE [LARGE SCALE GENOMIC DNA]</scope>
    <source>
        <strain evidence="2">ATCC 33905 / DSM 74 / LMG 10896 / Claus 1</strain>
    </source>
</reference>
<proteinExistence type="predicted"/>
<accession>D2QKJ6</accession>
<organism evidence="1 2">
    <name type="scientific">Spirosoma linguale (strain ATCC 33905 / DSM 74 / LMG 10896 / Claus 1)</name>
    <dbReference type="NCBI Taxonomy" id="504472"/>
    <lineage>
        <taxon>Bacteria</taxon>
        <taxon>Pseudomonadati</taxon>
        <taxon>Bacteroidota</taxon>
        <taxon>Cytophagia</taxon>
        <taxon>Cytophagales</taxon>
        <taxon>Cytophagaceae</taxon>
        <taxon>Spirosoma</taxon>
    </lineage>
</organism>
<dbReference type="Proteomes" id="UP000002028">
    <property type="component" value="Chromosome"/>
</dbReference>
<gene>
    <name evidence="1" type="ordered locus">Slin_4176</name>
</gene>
<dbReference type="STRING" id="504472.Slin_4176"/>
<dbReference type="HOGENOM" id="CLU_2131965_0_0_10"/>
<dbReference type="KEGG" id="sli:Slin_4176"/>